<dbReference type="PRINTS" id="PR00367">
    <property type="entry name" value="ETHRSPELEMNT"/>
</dbReference>
<gene>
    <name evidence="10" type="ORF">M8C21_023541</name>
</gene>
<dbReference type="Gene3D" id="3.30.730.10">
    <property type="entry name" value="AP2/ERF domain"/>
    <property type="match status" value="1"/>
</dbReference>
<dbReference type="FunFam" id="3.30.730.10:FF:000001">
    <property type="entry name" value="Ethylene-responsive transcription factor 2"/>
    <property type="match status" value="1"/>
</dbReference>
<comment type="subcellular location">
    <subcellularLocation>
        <location evidence="1">Nucleus</location>
    </subcellularLocation>
</comment>
<dbReference type="InterPro" id="IPR044808">
    <property type="entry name" value="ERF_plant"/>
</dbReference>
<keyword evidence="11" id="KW-1185">Reference proteome</keyword>
<evidence type="ECO:0000256" key="2">
    <source>
        <dbReference type="ARBA" id="ARBA00022745"/>
    </source>
</evidence>
<comment type="caution">
    <text evidence="10">The sequence shown here is derived from an EMBL/GenBank/DDBJ whole genome shotgun (WGS) entry which is preliminary data.</text>
</comment>
<evidence type="ECO:0000256" key="7">
    <source>
        <dbReference type="ARBA" id="ARBA00023163"/>
    </source>
</evidence>
<evidence type="ECO:0000256" key="1">
    <source>
        <dbReference type="ARBA" id="ARBA00004123"/>
    </source>
</evidence>
<feature type="domain" description="AP2/ERF" evidence="9">
    <location>
        <begin position="142"/>
        <end position="200"/>
    </location>
</feature>
<keyword evidence="3" id="KW-0611">Plant defense</keyword>
<keyword evidence="8" id="KW-0539">Nucleus</keyword>
<keyword evidence="4" id="KW-0805">Transcription regulation</keyword>
<evidence type="ECO:0000256" key="4">
    <source>
        <dbReference type="ARBA" id="ARBA00023015"/>
    </source>
</evidence>
<dbReference type="PANTHER" id="PTHR31190:SF499">
    <property type="entry name" value="ETHYLENE-RESPONSIVE TRANSCRIPTION FACTOR ERF105"/>
    <property type="match status" value="1"/>
</dbReference>
<dbReference type="AlphaFoldDB" id="A0AAD5CVT7"/>
<keyword evidence="7" id="KW-0804">Transcription</keyword>
<evidence type="ECO:0000313" key="10">
    <source>
        <dbReference type="EMBL" id="KAI7748904.1"/>
    </source>
</evidence>
<dbReference type="GO" id="GO:0006952">
    <property type="term" value="P:defense response"/>
    <property type="evidence" value="ECO:0007669"/>
    <property type="project" value="UniProtKB-KW"/>
</dbReference>
<dbReference type="GO" id="GO:0005634">
    <property type="term" value="C:nucleus"/>
    <property type="evidence" value="ECO:0007669"/>
    <property type="project" value="UniProtKB-SubCell"/>
</dbReference>
<protein>
    <recommendedName>
        <fullName evidence="9">AP2/ERF domain-containing protein</fullName>
    </recommendedName>
</protein>
<evidence type="ECO:0000256" key="8">
    <source>
        <dbReference type="ARBA" id="ARBA00023242"/>
    </source>
</evidence>
<dbReference type="EMBL" id="JAMZMK010006449">
    <property type="protein sequence ID" value="KAI7748904.1"/>
    <property type="molecule type" value="Genomic_DNA"/>
</dbReference>
<name>A0AAD5CVT7_AMBAR</name>
<dbReference type="GO" id="GO:0009873">
    <property type="term" value="P:ethylene-activated signaling pathway"/>
    <property type="evidence" value="ECO:0007669"/>
    <property type="project" value="UniProtKB-KW"/>
</dbReference>
<accession>A0AAD5CVT7</accession>
<dbReference type="PROSITE" id="PS51032">
    <property type="entry name" value="AP2_ERF"/>
    <property type="match status" value="1"/>
</dbReference>
<keyword evidence="2" id="KW-0936">Ethylene signaling pathway</keyword>
<reference evidence="10" key="1">
    <citation type="submission" date="2022-06" db="EMBL/GenBank/DDBJ databases">
        <title>Uncovering the hologenomic basis of an extraordinary plant invasion.</title>
        <authorList>
            <person name="Bieker V.C."/>
            <person name="Martin M.D."/>
            <person name="Gilbert T."/>
            <person name="Hodgins K."/>
            <person name="Battlay P."/>
            <person name="Petersen B."/>
            <person name="Wilson J."/>
        </authorList>
    </citation>
    <scope>NUCLEOTIDE SEQUENCE</scope>
    <source>
        <strain evidence="10">AA19_3_7</strain>
        <tissue evidence="10">Leaf</tissue>
    </source>
</reference>
<dbReference type="SMART" id="SM00380">
    <property type="entry name" value="AP2"/>
    <property type="match status" value="1"/>
</dbReference>
<evidence type="ECO:0000313" key="11">
    <source>
        <dbReference type="Proteomes" id="UP001206925"/>
    </source>
</evidence>
<dbReference type="Proteomes" id="UP001206925">
    <property type="component" value="Unassembled WGS sequence"/>
</dbReference>
<keyword evidence="5" id="KW-0238">DNA-binding</keyword>
<sequence>MASPDESSTIDLIRQHLLIDDISFLETYSLLSHNNCNNTLESGFIFDQISSSNSSYYSSSSPLSSSSSSVFEHVINSVPDEHVEFNMVSEQVVNTYPWKESGNGCGGSFNEQKPSLNIFVPVSPQAVEKPVVEDVEGGERRRYRGVRLRPWGKFAAEIRDPNKKGSRVWLGTFDTAIEAARAYDRAAFKLRGSKAILNFPLEIGNLNETGDTPMVKCNTRKRTAKEADVEEREIIKETKVEKEVEGFNGGEITDVSAMPLTPSCWTTAVWDCGDVDFNGMGVFDVPPFSSYPSVDFSSGCMANEKRLNGVY</sequence>
<dbReference type="Pfam" id="PF00847">
    <property type="entry name" value="AP2"/>
    <property type="match status" value="1"/>
</dbReference>
<keyword evidence="6" id="KW-0010">Activator</keyword>
<dbReference type="InterPro" id="IPR001471">
    <property type="entry name" value="AP2/ERF_dom"/>
</dbReference>
<evidence type="ECO:0000256" key="5">
    <source>
        <dbReference type="ARBA" id="ARBA00023125"/>
    </source>
</evidence>
<dbReference type="GO" id="GO:0003700">
    <property type="term" value="F:DNA-binding transcription factor activity"/>
    <property type="evidence" value="ECO:0007669"/>
    <property type="project" value="InterPro"/>
</dbReference>
<organism evidence="10 11">
    <name type="scientific">Ambrosia artemisiifolia</name>
    <name type="common">Common ragweed</name>
    <dbReference type="NCBI Taxonomy" id="4212"/>
    <lineage>
        <taxon>Eukaryota</taxon>
        <taxon>Viridiplantae</taxon>
        <taxon>Streptophyta</taxon>
        <taxon>Embryophyta</taxon>
        <taxon>Tracheophyta</taxon>
        <taxon>Spermatophyta</taxon>
        <taxon>Magnoliopsida</taxon>
        <taxon>eudicotyledons</taxon>
        <taxon>Gunneridae</taxon>
        <taxon>Pentapetalae</taxon>
        <taxon>asterids</taxon>
        <taxon>campanulids</taxon>
        <taxon>Asterales</taxon>
        <taxon>Asteraceae</taxon>
        <taxon>Asteroideae</taxon>
        <taxon>Heliantheae alliance</taxon>
        <taxon>Heliantheae</taxon>
        <taxon>Ambrosia</taxon>
    </lineage>
</organism>
<evidence type="ECO:0000256" key="6">
    <source>
        <dbReference type="ARBA" id="ARBA00023159"/>
    </source>
</evidence>
<dbReference type="SUPFAM" id="SSF54171">
    <property type="entry name" value="DNA-binding domain"/>
    <property type="match status" value="1"/>
</dbReference>
<dbReference type="CDD" id="cd00018">
    <property type="entry name" value="AP2"/>
    <property type="match status" value="1"/>
</dbReference>
<dbReference type="GO" id="GO:0000976">
    <property type="term" value="F:transcription cis-regulatory region binding"/>
    <property type="evidence" value="ECO:0007669"/>
    <property type="project" value="UniProtKB-ARBA"/>
</dbReference>
<dbReference type="InterPro" id="IPR016177">
    <property type="entry name" value="DNA-bd_dom_sf"/>
</dbReference>
<evidence type="ECO:0000259" key="9">
    <source>
        <dbReference type="PROSITE" id="PS51032"/>
    </source>
</evidence>
<proteinExistence type="predicted"/>
<dbReference type="PANTHER" id="PTHR31190">
    <property type="entry name" value="DNA-BINDING DOMAIN"/>
    <property type="match status" value="1"/>
</dbReference>
<evidence type="ECO:0000256" key="3">
    <source>
        <dbReference type="ARBA" id="ARBA00022821"/>
    </source>
</evidence>
<dbReference type="InterPro" id="IPR036955">
    <property type="entry name" value="AP2/ERF_dom_sf"/>
</dbReference>